<comment type="subcellular location">
    <subcellularLocation>
        <location evidence="1">Nucleus</location>
        <location evidence="1">Nuclear pore complex</location>
    </subcellularLocation>
</comment>
<evidence type="ECO:0000256" key="11">
    <source>
        <dbReference type="PROSITE-ProRule" id="PRU00221"/>
    </source>
</evidence>
<dbReference type="Pfam" id="PF00400">
    <property type="entry name" value="WD40"/>
    <property type="match status" value="2"/>
</dbReference>
<evidence type="ECO:0000256" key="12">
    <source>
        <dbReference type="SAM" id="MobiDB-lite"/>
    </source>
</evidence>
<dbReference type="SUPFAM" id="SSF50978">
    <property type="entry name" value="WD40 repeat-like"/>
    <property type="match status" value="1"/>
</dbReference>
<proteinExistence type="inferred from homology"/>
<evidence type="ECO:0000256" key="4">
    <source>
        <dbReference type="ARBA" id="ARBA00022574"/>
    </source>
</evidence>
<dbReference type="Proteomes" id="UP001642502">
    <property type="component" value="Unassembled WGS sequence"/>
</dbReference>
<accession>A0ABP0D5Z3</accession>
<evidence type="ECO:0000313" key="13">
    <source>
        <dbReference type="EMBL" id="CAK7263625.1"/>
    </source>
</evidence>
<feature type="compositionally biased region" description="Low complexity" evidence="12">
    <location>
        <begin position="340"/>
        <end position="374"/>
    </location>
</feature>
<dbReference type="EMBL" id="CAWUON010000004">
    <property type="protein sequence ID" value="CAK7263625.1"/>
    <property type="molecule type" value="Genomic_DNA"/>
</dbReference>
<dbReference type="Gene3D" id="2.130.10.10">
    <property type="entry name" value="YVTN repeat-like/Quinoprotein amine dehydrogenase"/>
    <property type="match status" value="1"/>
</dbReference>
<dbReference type="PANTHER" id="PTHR11024:SF3">
    <property type="entry name" value="NUCLEOPORIN SEH1"/>
    <property type="match status" value="1"/>
</dbReference>
<comment type="caution">
    <text evidence="13">The sequence shown here is derived from an EMBL/GenBank/DDBJ whole genome shotgun (WGS) entry which is preliminary data.</text>
</comment>
<dbReference type="InterPro" id="IPR001680">
    <property type="entry name" value="WD40_rpt"/>
</dbReference>
<evidence type="ECO:0000256" key="9">
    <source>
        <dbReference type="ARBA" id="ARBA00023132"/>
    </source>
</evidence>
<keyword evidence="8" id="KW-0811">Translocation</keyword>
<feature type="compositionally biased region" description="Low complexity" evidence="12">
    <location>
        <begin position="410"/>
        <end position="420"/>
    </location>
</feature>
<keyword evidence="10" id="KW-0539">Nucleus</keyword>
<evidence type="ECO:0000256" key="10">
    <source>
        <dbReference type="ARBA" id="ARBA00023242"/>
    </source>
</evidence>
<keyword evidence="3" id="KW-0813">Transport</keyword>
<dbReference type="SMART" id="SM00320">
    <property type="entry name" value="WD40"/>
    <property type="match status" value="4"/>
</dbReference>
<keyword evidence="4 11" id="KW-0853">WD repeat</keyword>
<evidence type="ECO:0000256" key="6">
    <source>
        <dbReference type="ARBA" id="ARBA00022816"/>
    </source>
</evidence>
<keyword evidence="14" id="KW-1185">Reference proteome</keyword>
<dbReference type="InterPro" id="IPR036322">
    <property type="entry name" value="WD40_repeat_dom_sf"/>
</dbReference>
<organism evidence="13 14">
    <name type="scientific">Sporothrix epigloea</name>
    <dbReference type="NCBI Taxonomy" id="1892477"/>
    <lineage>
        <taxon>Eukaryota</taxon>
        <taxon>Fungi</taxon>
        <taxon>Dikarya</taxon>
        <taxon>Ascomycota</taxon>
        <taxon>Pezizomycotina</taxon>
        <taxon>Sordariomycetes</taxon>
        <taxon>Sordariomycetidae</taxon>
        <taxon>Ophiostomatales</taxon>
        <taxon>Ophiostomataceae</taxon>
        <taxon>Sporothrix</taxon>
    </lineage>
</organism>
<feature type="repeat" description="WD" evidence="11">
    <location>
        <begin position="22"/>
        <end position="54"/>
    </location>
</feature>
<evidence type="ECO:0000256" key="8">
    <source>
        <dbReference type="ARBA" id="ARBA00023010"/>
    </source>
</evidence>
<feature type="region of interest" description="Disordered" evidence="12">
    <location>
        <begin position="315"/>
        <end position="431"/>
    </location>
</feature>
<feature type="compositionally biased region" description="Polar residues" evidence="12">
    <location>
        <begin position="396"/>
        <end position="405"/>
    </location>
</feature>
<evidence type="ECO:0000313" key="14">
    <source>
        <dbReference type="Proteomes" id="UP001642502"/>
    </source>
</evidence>
<protein>
    <recommendedName>
        <fullName evidence="15">Nucleoporin SEH1</fullName>
    </recommendedName>
</protein>
<evidence type="ECO:0008006" key="15">
    <source>
        <dbReference type="Google" id="ProtNLM"/>
    </source>
</evidence>
<dbReference type="InterPro" id="IPR037363">
    <property type="entry name" value="Sec13/Seh1_fam"/>
</dbReference>
<comment type="similarity">
    <text evidence="2">Belongs to the WD repeat SEC13 family.</text>
</comment>
<dbReference type="InterPro" id="IPR015943">
    <property type="entry name" value="WD40/YVTN_repeat-like_dom_sf"/>
</dbReference>
<dbReference type="PANTHER" id="PTHR11024">
    <property type="entry name" value="NUCLEAR PORE COMPLEX PROTEIN SEC13 / SEH1 FAMILY MEMBER"/>
    <property type="match status" value="1"/>
</dbReference>
<keyword evidence="6" id="KW-0509">mRNA transport</keyword>
<name>A0ABP0D5Z3_9PEZI</name>
<evidence type="ECO:0000256" key="2">
    <source>
        <dbReference type="ARBA" id="ARBA00010102"/>
    </source>
</evidence>
<keyword evidence="5" id="KW-0677">Repeat</keyword>
<evidence type="ECO:0000256" key="5">
    <source>
        <dbReference type="ARBA" id="ARBA00022737"/>
    </source>
</evidence>
<reference evidence="13 14" key="1">
    <citation type="submission" date="2024-01" db="EMBL/GenBank/DDBJ databases">
        <authorList>
            <person name="Allen C."/>
            <person name="Tagirdzhanova G."/>
        </authorList>
    </citation>
    <scope>NUCLEOTIDE SEQUENCE [LARGE SCALE GENOMIC DNA]</scope>
    <source>
        <strain evidence="13 14">CBS 119000</strain>
    </source>
</reference>
<dbReference type="PROSITE" id="PS50082">
    <property type="entry name" value="WD_REPEATS_2"/>
    <property type="match status" value="1"/>
</dbReference>
<evidence type="ECO:0000256" key="7">
    <source>
        <dbReference type="ARBA" id="ARBA00022927"/>
    </source>
</evidence>
<keyword evidence="9" id="KW-0906">Nuclear pore complex</keyword>
<keyword evidence="7" id="KW-0653">Protein transport</keyword>
<sequence>MPAPLEEAPALDDQSRFEIIMKHGHQDLVQAVAFNAYGDRCATGSVDGNIRVFNRHSDGTWRLCDNWGAHGGEILELQWLPPTIYPNLLASIGFEGGFKLWTEDPAAAPGRRFSQRAKGNAKAAFETRSPRSPYRSFSMKHDDESRHTYLALLAADGTLTVLENDMPENLSDYANIDELRVCPKPARGEEGSFRVRFDPNPEPCYNALRAGVHVDSLSLVVAAMESVKIYRTRPITTTSYGLQGTGRAFYLAAEIEGHNGLVRDVAWAPGNFRGYDIIATACQDGYVRVVRLDTPYADEDGKTWAARDIVVKRGDTHSAGSGLGVSASPSNTRRKRDKSSSGLITAAASATGSTTPAGQSSLSAPVSIASSFSSTMPNDAEASDDLGDAAHDPTSVAGSAETSFSGLAPSDGGTSAGDGSAADRRWTGESGQVQHVVRELSKLDNRRTPVWRVSFDDDGQILGSVGDDGRLLCYRQTPNGAWVRSAELSVMKMRMPASSG</sequence>
<gene>
    <name evidence="13" type="ORF">SEPCBS119000_000576</name>
</gene>
<evidence type="ECO:0000256" key="3">
    <source>
        <dbReference type="ARBA" id="ARBA00022448"/>
    </source>
</evidence>
<evidence type="ECO:0000256" key="1">
    <source>
        <dbReference type="ARBA" id="ARBA00004567"/>
    </source>
</evidence>